<dbReference type="AlphaFoldDB" id="A0A5P1EAL0"/>
<evidence type="ECO:0000256" key="1">
    <source>
        <dbReference type="SAM" id="MobiDB-lite"/>
    </source>
</evidence>
<name>A0A5P1EAL0_ASPOF</name>
<dbReference type="EMBL" id="CM007389">
    <property type="protein sequence ID" value="ONK57986.1"/>
    <property type="molecule type" value="Genomic_DNA"/>
</dbReference>
<dbReference type="Proteomes" id="UP000243459">
    <property type="component" value="Chromosome 9"/>
</dbReference>
<organism evidence="2 3">
    <name type="scientific">Asparagus officinalis</name>
    <name type="common">Garden asparagus</name>
    <dbReference type="NCBI Taxonomy" id="4686"/>
    <lineage>
        <taxon>Eukaryota</taxon>
        <taxon>Viridiplantae</taxon>
        <taxon>Streptophyta</taxon>
        <taxon>Embryophyta</taxon>
        <taxon>Tracheophyta</taxon>
        <taxon>Spermatophyta</taxon>
        <taxon>Magnoliopsida</taxon>
        <taxon>Liliopsida</taxon>
        <taxon>Asparagales</taxon>
        <taxon>Asparagaceae</taxon>
        <taxon>Asparagoideae</taxon>
        <taxon>Asparagus</taxon>
    </lineage>
</organism>
<proteinExistence type="predicted"/>
<protein>
    <submittedName>
        <fullName evidence="2">Uncharacterized protein</fullName>
    </submittedName>
</protein>
<accession>A0A5P1EAL0</accession>
<feature type="compositionally biased region" description="Basic and acidic residues" evidence="1">
    <location>
        <begin position="48"/>
        <end position="65"/>
    </location>
</feature>
<gene>
    <name evidence="2" type="ORF">A4U43_C09F6470</name>
</gene>
<feature type="region of interest" description="Disordered" evidence="1">
    <location>
        <begin position="19"/>
        <end position="65"/>
    </location>
</feature>
<evidence type="ECO:0000313" key="2">
    <source>
        <dbReference type="EMBL" id="ONK57986.1"/>
    </source>
</evidence>
<feature type="non-terminal residue" evidence="2">
    <location>
        <position position="1"/>
    </location>
</feature>
<sequence>VKEEVKVAEEEEKVVFDCGRTTAEDEEDAAKEGRTTALPPEADPISSPRHEVGSIGEKGGEDFEG</sequence>
<evidence type="ECO:0000313" key="3">
    <source>
        <dbReference type="Proteomes" id="UP000243459"/>
    </source>
</evidence>
<dbReference type="Gramene" id="ONK57986">
    <property type="protein sequence ID" value="ONK57986"/>
    <property type="gene ID" value="A4U43_C09F6470"/>
</dbReference>
<reference evidence="3" key="1">
    <citation type="journal article" date="2017" name="Nat. Commun.">
        <title>The asparagus genome sheds light on the origin and evolution of a young Y chromosome.</title>
        <authorList>
            <person name="Harkess A."/>
            <person name="Zhou J."/>
            <person name="Xu C."/>
            <person name="Bowers J.E."/>
            <person name="Van der Hulst R."/>
            <person name="Ayyampalayam S."/>
            <person name="Mercati F."/>
            <person name="Riccardi P."/>
            <person name="McKain M.R."/>
            <person name="Kakrana A."/>
            <person name="Tang H."/>
            <person name="Ray J."/>
            <person name="Groenendijk J."/>
            <person name="Arikit S."/>
            <person name="Mathioni S.M."/>
            <person name="Nakano M."/>
            <person name="Shan H."/>
            <person name="Telgmann-Rauber A."/>
            <person name="Kanno A."/>
            <person name="Yue Z."/>
            <person name="Chen H."/>
            <person name="Li W."/>
            <person name="Chen Y."/>
            <person name="Xu X."/>
            <person name="Zhang Y."/>
            <person name="Luo S."/>
            <person name="Chen H."/>
            <person name="Gao J."/>
            <person name="Mao Z."/>
            <person name="Pires J.C."/>
            <person name="Luo M."/>
            <person name="Kudrna D."/>
            <person name="Wing R.A."/>
            <person name="Meyers B.C."/>
            <person name="Yi K."/>
            <person name="Kong H."/>
            <person name="Lavrijsen P."/>
            <person name="Sunseri F."/>
            <person name="Falavigna A."/>
            <person name="Ye Y."/>
            <person name="Leebens-Mack J.H."/>
            <person name="Chen G."/>
        </authorList>
    </citation>
    <scope>NUCLEOTIDE SEQUENCE [LARGE SCALE GENOMIC DNA]</scope>
    <source>
        <strain evidence="3">cv. DH0086</strain>
    </source>
</reference>
<keyword evidence="3" id="KW-1185">Reference proteome</keyword>